<feature type="domain" description="DUF2345" evidence="12">
    <location>
        <begin position="602"/>
        <end position="726"/>
    </location>
</feature>
<dbReference type="InterPro" id="IPR018769">
    <property type="entry name" value="VgrG2_DUF2345"/>
</dbReference>
<dbReference type="InterPro" id="IPR006533">
    <property type="entry name" value="T6SS_Vgr_RhsGE"/>
</dbReference>
<protein>
    <submittedName>
        <fullName evidence="14">Type VI secretion system tip protein VgrG</fullName>
    </submittedName>
</protein>
<gene>
    <name evidence="14" type="primary">vgrG</name>
    <name evidence="14" type="ORF">FZ370_02290</name>
</gene>
<dbReference type="Pfam" id="PF10106">
    <property type="entry name" value="DUF2345"/>
    <property type="match status" value="1"/>
</dbReference>
<evidence type="ECO:0000256" key="8">
    <source>
        <dbReference type="ARBA" id="ARBA00023048"/>
    </source>
</evidence>
<evidence type="ECO:0000259" key="13">
    <source>
        <dbReference type="Pfam" id="PF13296"/>
    </source>
</evidence>
<dbReference type="EMBL" id="AAKAJM010000001">
    <property type="protein sequence ID" value="ECQ3010758.1"/>
    <property type="molecule type" value="Genomic_DNA"/>
</dbReference>
<dbReference type="PRINTS" id="PR01300">
    <property type="entry name" value="PYOCINKILLER"/>
</dbReference>
<evidence type="ECO:0000256" key="6">
    <source>
        <dbReference type="ARBA" id="ARBA00022801"/>
    </source>
</evidence>
<evidence type="ECO:0000256" key="1">
    <source>
        <dbReference type="ARBA" id="ARBA00005558"/>
    </source>
</evidence>
<dbReference type="Gene3D" id="4.10.220.110">
    <property type="match status" value="1"/>
</dbReference>
<dbReference type="InterPro" id="IPR044925">
    <property type="entry name" value="His-Me_finger_sf"/>
</dbReference>
<accession>A0A5Y7VYX0</accession>
<evidence type="ECO:0000256" key="3">
    <source>
        <dbReference type="ARBA" id="ARBA00022529"/>
    </source>
</evidence>
<keyword evidence="9" id="KW-0175">Coiled coil</keyword>
<dbReference type="GO" id="GO:0031640">
    <property type="term" value="P:killing of cells of another organism"/>
    <property type="evidence" value="ECO:0007669"/>
    <property type="project" value="UniProtKB-KW"/>
</dbReference>
<dbReference type="InterPro" id="IPR017847">
    <property type="entry name" value="T6SS_RhsGE_Vgr_subset"/>
</dbReference>
<dbReference type="InterPro" id="IPR006531">
    <property type="entry name" value="Gp5/Vgr_OB"/>
</dbReference>
<keyword evidence="5" id="KW-0255">Endonuclease</keyword>
<dbReference type="InterPro" id="IPR028244">
    <property type="entry name" value="T6SS_Rhs_Vgr_dom"/>
</dbReference>
<dbReference type="InterPro" id="IPR037146">
    <property type="entry name" value="Colicin/pyocin_DNase_dom_sf"/>
</dbReference>
<dbReference type="AlphaFoldDB" id="A0A5Y7VYX0"/>
<evidence type="ECO:0000256" key="5">
    <source>
        <dbReference type="ARBA" id="ARBA00022759"/>
    </source>
</evidence>
<evidence type="ECO:0000259" key="11">
    <source>
        <dbReference type="Pfam" id="PF06958"/>
    </source>
</evidence>
<dbReference type="Gene3D" id="2.40.50.230">
    <property type="entry name" value="Gp5 N-terminal domain"/>
    <property type="match status" value="1"/>
</dbReference>
<evidence type="ECO:0000256" key="4">
    <source>
        <dbReference type="ARBA" id="ARBA00022722"/>
    </source>
</evidence>
<dbReference type="SUPFAM" id="SSF54060">
    <property type="entry name" value="His-Me finger endonucleases"/>
    <property type="match status" value="1"/>
</dbReference>
<dbReference type="Gene3D" id="2.30.110.50">
    <property type="match status" value="1"/>
</dbReference>
<dbReference type="Gene3D" id="3.55.50.10">
    <property type="entry name" value="Baseplate protein-like domains"/>
    <property type="match status" value="1"/>
</dbReference>
<comment type="caution">
    <text evidence="14">The sequence shown here is derived from an EMBL/GenBank/DDBJ whole genome shotgun (WGS) entry which is preliminary data.</text>
</comment>
<sequence>MDNWLALFDGQTRYFLDINDSSVKPDVLRFYGREALSEPFRWDIEFTTLQANIPPEQVLMKYASFRMRSGKSVHGMVTRLEWLSTSKDQSHYRLTLSSRLALLGYTRQCAVYQNQSVPEVVEQVLRKHGLEGPDFEFRLERTYPPRELITQWRETDLEFIQRILAEVGIYWRTVMDDVRGLDTYILADSQLNYQFDVRLPYSEPSGLFDGAAESVWDVRTWHNIATGTVVTRDYNYRTATTPMDAAVSVRSDAVTTGEYYRYAAPYREAGDDASPEPETESGAFYARLHHERELNRSARIHLFSNAAHLTPGQVLEPQGDVITALQEGVFLTLVTFRGARDSRLHVSVWGQPYTERYCFRPVEIPRPVIPGTLPARIESREKNDTYAHLDEQGRYRVKLDFDREGTESGYGYLWLRMAKPYAGDTLGWHTPLTDGTEVAVAYSNGDIDLPYIAYALHDSEHPDHVTRDNPTRNVLRTPANNKLRMEDKRGEEHVKLATEYGKTQLNSGHLVNSKGETRGRGAELRTDEWGTLRAGKGLFVSADSQAKAQGEVLDMSAALKEIDRLNQQLQQLEIAAEQAQALKADVDSQIRMFAQRLKPLQEALLLSAPEGMALTSGEHMQIAATKNVAMNAGGDISAGVMGNLTALTGEKLGVFARTGQLSLKVSEGPVEMQAQNAAMRLFAEKKLTMSSASDISFAGKKRITLIGGGSYLRLEAGKVEYGTTASYLRRVKRTMAASASAKPVQAVSLPPPATMREFNPETLAPWVTPVYAKSCLKEKGCTDAGTAEEPVDNFGQMTIFAQPVEDDCCGYGHEHEHADDEVVQHAQSAKKRKSDAGGANAPAQATAAPLALGTATGVMTQVWGEWSLTGVLGAARGIPYVGAMMSALYVPSAGEGSDRVPGRDEFWYEEELRQKAITGAKATTRVRFFWRQDEQGNMRVYGVHTGEGTPYEGVRTANMVWNSEHNQYEFTPAHGADGPLITWTPERPEGSDLPSHTGSNIKPIDQATILVTPIPDGKDEYTTPPFPVPDERDLNDYILVFPADSGIKPIYVYLKTARDEPGVATGEGKTLSGSEKWLEAASSGLGAPVPSQIADKLRGQEFSNFDAFRTAFWKAVADDSALLSQFTRGNQALIKKGYAPFTIPEEQVGGRKTFEIHHNERIVDGGEVFDMDNLSVATPRRHIDIHRGKSE</sequence>
<keyword evidence="4" id="KW-0540">Nuclease</keyword>
<feature type="domain" description="Putative type VI secretion system Rhs element associated Vgr" evidence="13">
    <location>
        <begin position="476"/>
        <end position="575"/>
    </location>
</feature>
<dbReference type="Pfam" id="PF21431">
    <property type="entry name" value="Col-Pyo_DNase"/>
    <property type="match status" value="1"/>
</dbReference>
<feature type="coiled-coil region" evidence="9">
    <location>
        <begin position="555"/>
        <end position="589"/>
    </location>
</feature>
<reference evidence="14" key="1">
    <citation type="submission" date="2019-08" db="EMBL/GenBank/DDBJ databases">
        <authorList>
            <consortium name="PulseNet: The National Subtyping Network for Foodborne Disease Surveillance"/>
            <person name="Tarr C.L."/>
            <person name="Trees E."/>
            <person name="Katz L.S."/>
            <person name="Carleton-Romer H.A."/>
            <person name="Stroika S."/>
            <person name="Kucerova Z."/>
            <person name="Roache K.F."/>
            <person name="Sabol A.L."/>
            <person name="Besser J."/>
            <person name="Gerner-Smidt P."/>
        </authorList>
    </citation>
    <scope>NUCLEOTIDE SEQUENCE</scope>
    <source>
        <strain evidence="14">PNUSAS094603</strain>
    </source>
</reference>
<dbReference type="NCBIfam" id="TIGR03361">
    <property type="entry name" value="VI_Rhs_Vgr"/>
    <property type="match status" value="1"/>
</dbReference>
<evidence type="ECO:0000256" key="2">
    <source>
        <dbReference type="ARBA" id="ARBA00006811"/>
    </source>
</evidence>
<keyword evidence="3" id="KW-0929">Antimicrobial</keyword>
<comment type="similarity">
    <text evidence="2">Belongs to the colicin/pyosin nuclease family.</text>
</comment>
<keyword evidence="7" id="KW-0044">Antibiotic</keyword>
<dbReference type="NCBIfam" id="TIGR01646">
    <property type="entry name" value="vgr_GE"/>
    <property type="match status" value="1"/>
</dbReference>
<dbReference type="SUPFAM" id="SSF69279">
    <property type="entry name" value="Phage tail proteins"/>
    <property type="match status" value="2"/>
</dbReference>
<dbReference type="Gene3D" id="3.90.540.10">
    <property type="entry name" value="Colicin/pyocin, DNase domain"/>
    <property type="match status" value="1"/>
</dbReference>
<dbReference type="InterPro" id="IPR016128">
    <property type="entry name" value="Pyosin/cloacin_T_dom"/>
</dbReference>
<comment type="similarity">
    <text evidence="1">Belongs to the VgrG protein family.</text>
</comment>
<dbReference type="InterPro" id="IPR036302">
    <property type="entry name" value="Pyosin/cloacin_T_dom_sf"/>
</dbReference>
<dbReference type="GO" id="GO:0019835">
    <property type="term" value="P:cytolysis"/>
    <property type="evidence" value="ECO:0007669"/>
    <property type="project" value="InterPro"/>
</dbReference>
<keyword evidence="6" id="KW-0378">Hydrolase</keyword>
<dbReference type="GO" id="GO:0016787">
    <property type="term" value="F:hydrolase activity"/>
    <property type="evidence" value="ECO:0007669"/>
    <property type="project" value="UniProtKB-KW"/>
</dbReference>
<feature type="domain" description="Pyosin/cloacin translocation" evidence="11">
    <location>
        <begin position="912"/>
        <end position="1053"/>
    </location>
</feature>
<evidence type="ECO:0000259" key="10">
    <source>
        <dbReference type="Pfam" id="PF04717"/>
    </source>
</evidence>
<evidence type="ECO:0000256" key="9">
    <source>
        <dbReference type="SAM" id="Coils"/>
    </source>
</evidence>
<evidence type="ECO:0000256" key="7">
    <source>
        <dbReference type="ARBA" id="ARBA00023022"/>
    </source>
</evidence>
<evidence type="ECO:0000259" key="12">
    <source>
        <dbReference type="Pfam" id="PF10106"/>
    </source>
</evidence>
<proteinExistence type="inferred from homology"/>
<dbReference type="GO" id="GO:0004519">
    <property type="term" value="F:endonuclease activity"/>
    <property type="evidence" value="ECO:0007669"/>
    <property type="project" value="UniProtKB-KW"/>
</dbReference>
<dbReference type="Pfam" id="PF05954">
    <property type="entry name" value="Phage_GPD"/>
    <property type="match status" value="1"/>
</dbReference>
<dbReference type="SUPFAM" id="SSF69255">
    <property type="entry name" value="gp5 N-terminal domain-like"/>
    <property type="match status" value="1"/>
</dbReference>
<dbReference type="Pfam" id="PF13296">
    <property type="entry name" value="T6SS_Vgr"/>
    <property type="match status" value="1"/>
</dbReference>
<dbReference type="GO" id="GO:0005102">
    <property type="term" value="F:signaling receptor binding"/>
    <property type="evidence" value="ECO:0007669"/>
    <property type="project" value="InterPro"/>
</dbReference>
<dbReference type="SUPFAM" id="SSF69369">
    <property type="entry name" value="Cloacin translocation domain"/>
    <property type="match status" value="1"/>
</dbReference>
<dbReference type="InterPro" id="IPR037026">
    <property type="entry name" value="Vgr_OB-fold_dom_sf"/>
</dbReference>
<dbReference type="GO" id="GO:0042742">
    <property type="term" value="P:defense response to bacterium"/>
    <property type="evidence" value="ECO:0007669"/>
    <property type="project" value="UniProtKB-KW"/>
</dbReference>
<feature type="domain" description="Gp5/Type VI secretion system Vgr protein OB-fold" evidence="10">
    <location>
        <begin position="390"/>
        <end position="456"/>
    </location>
</feature>
<name>A0A5Y7VYX0_SALER</name>
<evidence type="ECO:0000313" key="14">
    <source>
        <dbReference type="EMBL" id="ECQ3010758.1"/>
    </source>
</evidence>
<dbReference type="InterPro" id="IPR003060">
    <property type="entry name" value="Pyocin_killer"/>
</dbReference>
<organism evidence="14">
    <name type="scientific">Salmonella enterica</name>
    <name type="common">Salmonella choleraesuis</name>
    <dbReference type="NCBI Taxonomy" id="28901"/>
    <lineage>
        <taxon>Bacteria</taxon>
        <taxon>Pseudomonadati</taxon>
        <taxon>Pseudomonadota</taxon>
        <taxon>Gammaproteobacteria</taxon>
        <taxon>Enterobacterales</taxon>
        <taxon>Enterobacteriaceae</taxon>
        <taxon>Salmonella</taxon>
    </lineage>
</organism>
<dbReference type="Pfam" id="PF04717">
    <property type="entry name" value="Phage_base_V"/>
    <property type="match status" value="1"/>
</dbReference>
<dbReference type="Pfam" id="PF06958">
    <property type="entry name" value="Pyocin_S"/>
    <property type="match status" value="1"/>
</dbReference>
<keyword evidence="8" id="KW-0078">Bacteriocin</keyword>